<gene>
    <name evidence="1" type="ORF">A3860_15005</name>
</gene>
<dbReference type="STRING" id="1703345.A3860_15005"/>
<evidence type="ECO:0000313" key="2">
    <source>
        <dbReference type="Proteomes" id="UP000192796"/>
    </source>
</evidence>
<dbReference type="RefSeq" id="WP_081145744.1">
    <property type="nucleotide sequence ID" value="NZ_LVYD01000013.1"/>
</dbReference>
<keyword evidence="2" id="KW-1185">Reference proteome</keyword>
<name>A0A1V9G5H8_9BACT</name>
<accession>A0A1V9G5H8</accession>
<sequence length="267" mass="31563">MTIVEALHTLVRKYCIEEFNFWKKEYAEKRTGSDFPEYTYSDSDYNLFPRYNAIDAILKGIETIIPADYTDFNVLKKDIIQFGLENETAAISNPDNDIEARAIQEERKKFRAHVEAITEKEVKNVEPLPLRRRLKIEEKQSVRHMLQNAWGYDGDYWEPLLEKCQRETVFILRKHITDDDSVFIKQLLAKKGISHLYEINETGDDYETDLEGFESSYSNHEVIYVDETYKWAIYGSHEETITFGGDWLITCIKDRFKNRQNVLNSWN</sequence>
<protein>
    <submittedName>
        <fullName evidence="1">Uncharacterized protein</fullName>
    </submittedName>
</protein>
<dbReference type="OrthoDB" id="3395557at2"/>
<evidence type="ECO:0000313" key="1">
    <source>
        <dbReference type="EMBL" id="OQP65899.1"/>
    </source>
</evidence>
<dbReference type="AlphaFoldDB" id="A0A1V9G5H8"/>
<organism evidence="1 2">
    <name type="scientific">Niastella vici</name>
    <dbReference type="NCBI Taxonomy" id="1703345"/>
    <lineage>
        <taxon>Bacteria</taxon>
        <taxon>Pseudomonadati</taxon>
        <taxon>Bacteroidota</taxon>
        <taxon>Chitinophagia</taxon>
        <taxon>Chitinophagales</taxon>
        <taxon>Chitinophagaceae</taxon>
        <taxon>Niastella</taxon>
    </lineage>
</organism>
<reference evidence="1 2" key="1">
    <citation type="submission" date="2016-03" db="EMBL/GenBank/DDBJ databases">
        <title>Niastella vici sp. nov., isolated from farmland soil.</title>
        <authorList>
            <person name="Chen L."/>
            <person name="Wang D."/>
            <person name="Yang S."/>
            <person name="Wang G."/>
        </authorList>
    </citation>
    <scope>NUCLEOTIDE SEQUENCE [LARGE SCALE GENOMIC DNA]</scope>
    <source>
        <strain evidence="1 2">DJ57</strain>
    </source>
</reference>
<dbReference type="Proteomes" id="UP000192796">
    <property type="component" value="Unassembled WGS sequence"/>
</dbReference>
<dbReference type="EMBL" id="LVYD01000013">
    <property type="protein sequence ID" value="OQP65899.1"/>
    <property type="molecule type" value="Genomic_DNA"/>
</dbReference>
<comment type="caution">
    <text evidence="1">The sequence shown here is derived from an EMBL/GenBank/DDBJ whole genome shotgun (WGS) entry which is preliminary data.</text>
</comment>
<proteinExistence type="predicted"/>